<dbReference type="EMBL" id="CP038241">
    <property type="protein sequence ID" value="QIV96520.1"/>
    <property type="molecule type" value="Genomic_DNA"/>
</dbReference>
<evidence type="ECO:0000313" key="3">
    <source>
        <dbReference type="Proteomes" id="UP000502004"/>
    </source>
</evidence>
<dbReference type="RefSeq" id="WP_133942331.1">
    <property type="nucleotide sequence ID" value="NZ_CP038241.1"/>
</dbReference>
<evidence type="ECO:0000313" key="2">
    <source>
        <dbReference type="EMBL" id="QIV96520.1"/>
    </source>
</evidence>
<dbReference type="Proteomes" id="UP000502004">
    <property type="component" value="Chromosome"/>
</dbReference>
<sequence>MAIKTYREKSKNLRKTDIAKILTLLKKSFINDPHTREFFHPKHLKDLESNKKYDTFMLYNIHHAYSQGFVATDNQTRSIGLFAHIGKTNLSWKFHIVSSIKMLKAFGVFGIVKILKIQHQIEKSRDTKEFLHLIYLCTEEQSRGIGLAKQLIEYGYQEAKAKNIPLLLETSKKKNVAIYKKLGFSLYKQCCINKKTSLNIYFLKLTSV</sequence>
<accession>A0AAE6YID6</accession>
<dbReference type="PANTHER" id="PTHR42791:SF1">
    <property type="entry name" value="N-ACETYLTRANSFERASE DOMAIN-CONTAINING PROTEIN"/>
    <property type="match status" value="1"/>
</dbReference>
<name>A0AAE6YID6_9GAMM</name>
<dbReference type="GO" id="GO:0016747">
    <property type="term" value="F:acyltransferase activity, transferring groups other than amino-acyl groups"/>
    <property type="evidence" value="ECO:0007669"/>
    <property type="project" value="InterPro"/>
</dbReference>
<dbReference type="InterPro" id="IPR000182">
    <property type="entry name" value="GNAT_dom"/>
</dbReference>
<proteinExistence type="predicted"/>
<keyword evidence="3" id="KW-1185">Reference proteome</keyword>
<dbReference type="SUPFAM" id="SSF55729">
    <property type="entry name" value="Acyl-CoA N-acyltransferases (Nat)"/>
    <property type="match status" value="1"/>
</dbReference>
<gene>
    <name evidence="2" type="ORF">E4K63_06620</name>
</gene>
<dbReference type="AlphaFoldDB" id="A0AAE6YID6"/>
<dbReference type="PANTHER" id="PTHR42791">
    <property type="entry name" value="GNAT FAMILY ACETYLTRANSFERASE"/>
    <property type="match status" value="1"/>
</dbReference>
<dbReference type="InterPro" id="IPR052523">
    <property type="entry name" value="Trichothecene_AcTrans"/>
</dbReference>
<feature type="domain" description="N-acetyltransferase" evidence="1">
    <location>
        <begin position="125"/>
        <end position="185"/>
    </location>
</feature>
<evidence type="ECO:0000259" key="1">
    <source>
        <dbReference type="Pfam" id="PF13508"/>
    </source>
</evidence>
<protein>
    <submittedName>
        <fullName evidence="2">N-acetyltransferase</fullName>
    </submittedName>
</protein>
<reference evidence="2 3" key="1">
    <citation type="submission" date="2019-03" db="EMBL/GenBank/DDBJ databases">
        <title>Complete Genome Sequence of Allofrancisella inopinata Strain SYSU YG23 Isolated from Water-Cooling Systems in China.</title>
        <authorList>
            <person name="Ohrman C."/>
            <person name="Uneklint I."/>
            <person name="Sjodin A."/>
        </authorList>
    </citation>
    <scope>NUCLEOTIDE SEQUENCE [LARGE SCALE GENOMIC DNA]</scope>
    <source>
        <strain evidence="2 3">SYSU YG23</strain>
    </source>
</reference>
<dbReference type="Pfam" id="PF13508">
    <property type="entry name" value="Acetyltransf_7"/>
    <property type="match status" value="1"/>
</dbReference>
<dbReference type="KEGG" id="aii:E4K63_06620"/>
<organism evidence="2 3">
    <name type="scientific">Allofrancisella inopinata</name>
    <dbReference type="NCBI Taxonomy" id="1085647"/>
    <lineage>
        <taxon>Bacteria</taxon>
        <taxon>Pseudomonadati</taxon>
        <taxon>Pseudomonadota</taxon>
        <taxon>Gammaproteobacteria</taxon>
        <taxon>Thiotrichales</taxon>
        <taxon>Francisellaceae</taxon>
        <taxon>Allofrancisella</taxon>
    </lineage>
</organism>
<dbReference type="InterPro" id="IPR016181">
    <property type="entry name" value="Acyl_CoA_acyltransferase"/>
</dbReference>
<dbReference type="Gene3D" id="3.40.630.30">
    <property type="match status" value="1"/>
</dbReference>